<feature type="transmembrane region" description="Helical" evidence="1">
    <location>
        <begin position="139"/>
        <end position="160"/>
    </location>
</feature>
<proteinExistence type="predicted"/>
<dbReference type="EMBL" id="FMZZ01000003">
    <property type="protein sequence ID" value="SDC60204.1"/>
    <property type="molecule type" value="Genomic_DNA"/>
</dbReference>
<feature type="transmembrane region" description="Helical" evidence="1">
    <location>
        <begin position="82"/>
        <end position="109"/>
    </location>
</feature>
<feature type="transmembrane region" description="Helical" evidence="1">
    <location>
        <begin position="115"/>
        <end position="132"/>
    </location>
</feature>
<dbReference type="Gene3D" id="1.20.1740.10">
    <property type="entry name" value="Amino acid/polyamine transporter I"/>
    <property type="match status" value="1"/>
</dbReference>
<keyword evidence="1" id="KW-0472">Membrane</keyword>
<evidence type="ECO:0000313" key="3">
    <source>
        <dbReference type="Proteomes" id="UP000199501"/>
    </source>
</evidence>
<accession>A0A1G6MY83</accession>
<feature type="transmembrane region" description="Helical" evidence="1">
    <location>
        <begin position="180"/>
        <end position="196"/>
    </location>
</feature>
<feature type="transmembrane region" description="Helical" evidence="1">
    <location>
        <begin position="208"/>
        <end position="226"/>
    </location>
</feature>
<name>A0A1G6MY83_9PSEU</name>
<dbReference type="Proteomes" id="UP000199501">
    <property type="component" value="Unassembled WGS sequence"/>
</dbReference>
<keyword evidence="3" id="KW-1185">Reference proteome</keyword>
<keyword evidence="1" id="KW-1133">Transmembrane helix</keyword>
<evidence type="ECO:0000313" key="2">
    <source>
        <dbReference type="EMBL" id="SDC60204.1"/>
    </source>
</evidence>
<feature type="transmembrane region" description="Helical" evidence="1">
    <location>
        <begin position="298"/>
        <end position="316"/>
    </location>
</feature>
<keyword evidence="1" id="KW-0812">Transmembrane</keyword>
<dbReference type="AlphaFoldDB" id="A0A1G6MY83"/>
<feature type="transmembrane region" description="Helical" evidence="1">
    <location>
        <begin position="322"/>
        <end position="339"/>
    </location>
</feature>
<feature type="transmembrane region" description="Helical" evidence="1">
    <location>
        <begin position="12"/>
        <end position="31"/>
    </location>
</feature>
<sequence length="401" mass="38476">MGQAASGRWAKVPAAIAASLGAGAPLAIGPAAAAAGWWSLAALALAGLVALLTAASFADLVRQSGVDGSYAHVKARLGIVPGRLAGVLELTGRVAAAAAVAGAVGAYLLPARPGVAAMGLVAVVTAAVIAGVRPSPAVVTSAAFVIILTVALVVAACLAIDPVRQVTAPEPGAVGSTDPTGVLTAAGVLFFGFLGVERAGGGRARVGAVAVGGLALAYLLLAFAALRQLGGARLAFSPTPLRDALAAADGAALDPLVTVGLAVGAVLALRGLIGGAARLVDDMSAAGDLPAVPSAYRAAYRTLLPGAAAAGVAATVAPVPALAAAAALTLGAFAFVNAAARTLARAQRSTWVRTGCCGLALCVVVGVNISVTTLASAAGVLVLGAAASTLSARRARTATPG</sequence>
<dbReference type="STRING" id="1271860.SAMN05216174_10382"/>
<gene>
    <name evidence="2" type="ORF">SAMN05216174_10382</name>
</gene>
<evidence type="ECO:0000256" key="1">
    <source>
        <dbReference type="SAM" id="Phobius"/>
    </source>
</evidence>
<reference evidence="3" key="1">
    <citation type="submission" date="2016-10" db="EMBL/GenBank/DDBJ databases">
        <authorList>
            <person name="Varghese N."/>
            <person name="Submissions S."/>
        </authorList>
    </citation>
    <scope>NUCLEOTIDE SEQUENCE [LARGE SCALE GENOMIC DNA]</scope>
    <source>
        <strain evidence="3">IBRC-M 10403</strain>
    </source>
</reference>
<feature type="transmembrane region" description="Helical" evidence="1">
    <location>
        <begin position="37"/>
        <end position="61"/>
    </location>
</feature>
<protein>
    <submittedName>
        <fullName evidence="2">Basic amino acid/polyamine antiporter, APA family</fullName>
    </submittedName>
</protein>
<feature type="transmembrane region" description="Helical" evidence="1">
    <location>
        <begin position="256"/>
        <end position="277"/>
    </location>
</feature>
<organism evidence="2 3">
    <name type="scientific">Actinokineospora iranica</name>
    <dbReference type="NCBI Taxonomy" id="1271860"/>
    <lineage>
        <taxon>Bacteria</taxon>
        <taxon>Bacillati</taxon>
        <taxon>Actinomycetota</taxon>
        <taxon>Actinomycetes</taxon>
        <taxon>Pseudonocardiales</taxon>
        <taxon>Pseudonocardiaceae</taxon>
        <taxon>Actinokineospora</taxon>
    </lineage>
</organism>